<dbReference type="PANTHER" id="PTHR11793:SF13">
    <property type="entry name" value="PROTEIN DAUGHTERLESS"/>
    <property type="match status" value="1"/>
</dbReference>
<dbReference type="SUPFAM" id="SSF47459">
    <property type="entry name" value="HLH, helix-loop-helix DNA-binding domain"/>
    <property type="match status" value="1"/>
</dbReference>
<keyword evidence="5" id="KW-0539">Nucleus</keyword>
<keyword evidence="2" id="KW-0805">Transcription regulation</keyword>
<feature type="domain" description="BHLH" evidence="7">
    <location>
        <begin position="357"/>
        <end position="412"/>
    </location>
</feature>
<feature type="region of interest" description="Disordered" evidence="6">
    <location>
        <begin position="276"/>
        <end position="366"/>
    </location>
</feature>
<evidence type="ECO:0000256" key="4">
    <source>
        <dbReference type="ARBA" id="ARBA00023163"/>
    </source>
</evidence>
<dbReference type="GO" id="GO:0046983">
    <property type="term" value="F:protein dimerization activity"/>
    <property type="evidence" value="ECO:0007669"/>
    <property type="project" value="InterPro"/>
</dbReference>
<proteinExistence type="predicted"/>
<name>A0A7E5A0F3_PANRE</name>
<dbReference type="GO" id="GO:0000978">
    <property type="term" value="F:RNA polymerase II cis-regulatory region sequence-specific DNA binding"/>
    <property type="evidence" value="ECO:0007669"/>
    <property type="project" value="TreeGrafter"/>
</dbReference>
<evidence type="ECO:0000256" key="1">
    <source>
        <dbReference type="ARBA" id="ARBA00004123"/>
    </source>
</evidence>
<dbReference type="WBParaSite" id="Pan_g622.t2">
    <property type="protein sequence ID" value="Pan_g622.t2"/>
    <property type="gene ID" value="Pan_g622"/>
</dbReference>
<dbReference type="GO" id="GO:0005667">
    <property type="term" value="C:transcription regulator complex"/>
    <property type="evidence" value="ECO:0007669"/>
    <property type="project" value="TreeGrafter"/>
</dbReference>
<evidence type="ECO:0000313" key="9">
    <source>
        <dbReference type="WBParaSite" id="Pan_g622.t2"/>
    </source>
</evidence>
<dbReference type="Proteomes" id="UP000492821">
    <property type="component" value="Unassembled WGS sequence"/>
</dbReference>
<feature type="compositionally biased region" description="Basic and acidic residues" evidence="6">
    <location>
        <begin position="340"/>
        <end position="366"/>
    </location>
</feature>
<organism evidence="8 9">
    <name type="scientific">Panagrellus redivivus</name>
    <name type="common">Microworm</name>
    <dbReference type="NCBI Taxonomy" id="6233"/>
    <lineage>
        <taxon>Eukaryota</taxon>
        <taxon>Metazoa</taxon>
        <taxon>Ecdysozoa</taxon>
        <taxon>Nematoda</taxon>
        <taxon>Chromadorea</taxon>
        <taxon>Rhabditida</taxon>
        <taxon>Tylenchina</taxon>
        <taxon>Panagrolaimomorpha</taxon>
        <taxon>Panagrolaimoidea</taxon>
        <taxon>Panagrolaimidae</taxon>
        <taxon>Panagrellus</taxon>
    </lineage>
</organism>
<dbReference type="SMART" id="SM00353">
    <property type="entry name" value="HLH"/>
    <property type="match status" value="1"/>
</dbReference>
<dbReference type="GO" id="GO:0000785">
    <property type="term" value="C:chromatin"/>
    <property type="evidence" value="ECO:0007669"/>
    <property type="project" value="TreeGrafter"/>
</dbReference>
<comment type="subcellular location">
    <subcellularLocation>
        <location evidence="1">Nucleus</location>
    </subcellularLocation>
</comment>
<dbReference type="InterPro" id="IPR036638">
    <property type="entry name" value="HLH_DNA-bd_sf"/>
</dbReference>
<accession>A0A7E5A0F3</accession>
<reference evidence="8" key="1">
    <citation type="journal article" date="2013" name="Genetics">
        <title>The draft genome and transcriptome of Panagrellus redivivus are shaped by the harsh demands of a free-living lifestyle.</title>
        <authorList>
            <person name="Srinivasan J."/>
            <person name="Dillman A.R."/>
            <person name="Macchietto M.G."/>
            <person name="Heikkinen L."/>
            <person name="Lakso M."/>
            <person name="Fracchia K.M."/>
            <person name="Antoshechkin I."/>
            <person name="Mortazavi A."/>
            <person name="Wong G."/>
            <person name="Sternberg P.W."/>
        </authorList>
    </citation>
    <scope>NUCLEOTIDE SEQUENCE [LARGE SCALE GENOMIC DNA]</scope>
    <source>
        <strain evidence="8">MT8872</strain>
    </source>
</reference>
<evidence type="ECO:0000256" key="5">
    <source>
        <dbReference type="ARBA" id="ARBA00023242"/>
    </source>
</evidence>
<keyword evidence="4" id="KW-0804">Transcription</keyword>
<evidence type="ECO:0000256" key="3">
    <source>
        <dbReference type="ARBA" id="ARBA00023125"/>
    </source>
</evidence>
<dbReference type="PROSITE" id="PS50888">
    <property type="entry name" value="BHLH"/>
    <property type="match status" value="1"/>
</dbReference>
<dbReference type="InterPro" id="IPR051098">
    <property type="entry name" value="NeuroDiff_E-box_TFs"/>
</dbReference>
<evidence type="ECO:0000256" key="2">
    <source>
        <dbReference type="ARBA" id="ARBA00023015"/>
    </source>
</evidence>
<protein>
    <submittedName>
        <fullName evidence="9">BHLH domain-containing protein</fullName>
    </submittedName>
</protein>
<evidence type="ECO:0000259" key="7">
    <source>
        <dbReference type="PROSITE" id="PS50888"/>
    </source>
</evidence>
<dbReference type="GO" id="GO:0000981">
    <property type="term" value="F:DNA-binding transcription factor activity, RNA polymerase II-specific"/>
    <property type="evidence" value="ECO:0007669"/>
    <property type="project" value="TreeGrafter"/>
</dbReference>
<dbReference type="InterPro" id="IPR011598">
    <property type="entry name" value="bHLH_dom"/>
</dbReference>
<dbReference type="Pfam" id="PF00010">
    <property type="entry name" value="HLH"/>
    <property type="match status" value="1"/>
</dbReference>
<evidence type="ECO:0000256" key="6">
    <source>
        <dbReference type="SAM" id="MobiDB-lite"/>
    </source>
</evidence>
<dbReference type="GO" id="GO:0005634">
    <property type="term" value="C:nucleus"/>
    <property type="evidence" value="ECO:0007669"/>
    <property type="project" value="UniProtKB-SubCell"/>
</dbReference>
<dbReference type="AlphaFoldDB" id="A0A7E5A0F3"/>
<dbReference type="Gene3D" id="4.10.280.10">
    <property type="entry name" value="Helix-loop-helix DNA-binding domain"/>
    <property type="match status" value="1"/>
</dbReference>
<sequence length="441" mass="46439">MFQAGGFTKDDRDCSFCDDEHYQRVIFLQRKLASVKIVEDEVQSEFDGNLHQTTQAVTTKGGTLYTTSLRAPMSSAVEPPVVTSTSVSHAASVAPPAPIVPPPPPPSGAADLQAALAAATYSSGTGAITSSAYAPVGGPYASLPSTASAGMAFPDPTVYWHQSAYPTYTNLDDPSLYAAAAAEPSMYGNPAAAWSGYPYLATGDDKMLDPTGQYFSASADKGGFYGHQFAHMPPEAFPSVSMPPGPALGGADLYNLPLASANVALPGVPNTSVPQYVPPSSTMLPQAPPQPLGGATSPDFLSGPGVPPRMCSSVGTSSNSGNGGSGGRSSAARARRSRSTLKDSDDDVRSNDDRESERRTANNTRERIRVRDINSAFKELGKMCTLHIPNGGEKGQTKLGILHQAVQVITHLEDQVRQRNLNPRTACMRRRDQPTASIAQH</sequence>
<keyword evidence="8" id="KW-1185">Reference proteome</keyword>
<reference evidence="9" key="2">
    <citation type="submission" date="2020-10" db="UniProtKB">
        <authorList>
            <consortium name="WormBaseParasite"/>
        </authorList>
    </citation>
    <scope>IDENTIFICATION</scope>
</reference>
<evidence type="ECO:0000313" key="8">
    <source>
        <dbReference type="Proteomes" id="UP000492821"/>
    </source>
</evidence>
<keyword evidence="3" id="KW-0238">DNA-binding</keyword>
<dbReference type="PANTHER" id="PTHR11793">
    <property type="entry name" value="BASIC HELIX-LOOP-HELIX TRANSCRIPTION FACTOR"/>
    <property type="match status" value="1"/>
</dbReference>